<dbReference type="AlphaFoldDB" id="A0A1Q5ZSV9"/>
<evidence type="ECO:0000313" key="1">
    <source>
        <dbReference type="EMBL" id="OKS84854.1"/>
    </source>
</evidence>
<proteinExistence type="predicted"/>
<dbReference type="Pfam" id="PF16677">
    <property type="entry name" value="GP3_package"/>
    <property type="match status" value="1"/>
</dbReference>
<dbReference type="Gene3D" id="1.10.132.80">
    <property type="match status" value="1"/>
</dbReference>
<organism evidence="1 2">
    <name type="scientific">Mucilaginibacter polytrichastri</name>
    <dbReference type="NCBI Taxonomy" id="1302689"/>
    <lineage>
        <taxon>Bacteria</taxon>
        <taxon>Pseudomonadati</taxon>
        <taxon>Bacteroidota</taxon>
        <taxon>Sphingobacteriia</taxon>
        <taxon>Sphingobacteriales</taxon>
        <taxon>Sphingobacteriaceae</taxon>
        <taxon>Mucilaginibacter</taxon>
    </lineage>
</organism>
<dbReference type="STRING" id="1302689.RG47T_0291"/>
<name>A0A1Q5ZSV9_9SPHI</name>
<dbReference type="InterPro" id="IPR032066">
    <property type="entry name" value="GP3_package"/>
</dbReference>
<accession>A0A1Q5ZSV9</accession>
<comment type="caution">
    <text evidence="1">The sequence shown here is derived from an EMBL/GenBank/DDBJ whole genome shotgun (WGS) entry which is preliminary data.</text>
</comment>
<dbReference type="EMBL" id="MPPL01000001">
    <property type="protein sequence ID" value="OKS84854.1"/>
    <property type="molecule type" value="Genomic_DNA"/>
</dbReference>
<protein>
    <submittedName>
        <fullName evidence="1">Uncharacterized protein</fullName>
    </submittedName>
</protein>
<reference evidence="1 2" key="1">
    <citation type="submission" date="2016-11" db="EMBL/GenBank/DDBJ databases">
        <title>Whole Genome Sequencing of Mucilaginibacter polytrichastri RG4-7(T) isolated from the moss sample.</title>
        <authorList>
            <person name="Li Y."/>
        </authorList>
    </citation>
    <scope>NUCLEOTIDE SEQUENCE [LARGE SCALE GENOMIC DNA]</scope>
    <source>
        <strain evidence="1 2">RG4-7</strain>
    </source>
</reference>
<evidence type="ECO:0000313" key="2">
    <source>
        <dbReference type="Proteomes" id="UP000186720"/>
    </source>
</evidence>
<dbReference type="RefSeq" id="WP_074487568.1">
    <property type="nucleotide sequence ID" value="NZ_FPAM01000001.1"/>
</dbReference>
<keyword evidence="2" id="KW-1185">Reference proteome</keyword>
<sequence>MNTKRRVFHSKSDLEGWISSYFKYIEGDFELALPPPRSKLETERVAHKIWLREPEPPTISGLAYYLGFESRQAFDQYEVSGRFGPELKRGRLRIETEYEKKLHNSSSTGAMFALKAMGWNEKAEIMPMLNGDITIHIIDTGAQPAASEKEVEL</sequence>
<gene>
    <name evidence="1" type="ORF">RG47T_0291</name>
</gene>
<dbReference type="Proteomes" id="UP000186720">
    <property type="component" value="Unassembled WGS sequence"/>
</dbReference>